<dbReference type="PANTHER" id="PTHR12760">
    <property type="entry name" value="TETRATRICOPEPTIDE REPEAT PROTEIN"/>
    <property type="match status" value="1"/>
</dbReference>
<evidence type="ECO:0000313" key="10">
    <source>
        <dbReference type="Proteomes" id="UP000310689"/>
    </source>
</evidence>
<feature type="region of interest" description="Disordered" evidence="5">
    <location>
        <begin position="1"/>
        <end position="262"/>
    </location>
</feature>
<dbReference type="Proteomes" id="UP000310689">
    <property type="component" value="Unassembled WGS sequence"/>
</dbReference>
<dbReference type="Pfam" id="PF02668">
    <property type="entry name" value="TauD"/>
    <property type="match status" value="1"/>
</dbReference>
<protein>
    <submittedName>
        <fullName evidence="9">Uncharacterized protein</fullName>
    </submittedName>
</protein>
<dbReference type="EMBL" id="SPOI01000206">
    <property type="protein sequence ID" value="TIB32443.1"/>
    <property type="molecule type" value="Genomic_DNA"/>
</dbReference>
<evidence type="ECO:0000313" key="9">
    <source>
        <dbReference type="EMBL" id="TIB32443.1"/>
    </source>
</evidence>
<dbReference type="AlphaFoldDB" id="A0A4T0IS29"/>
<dbReference type="Gene3D" id="1.25.40.10">
    <property type="entry name" value="Tetratricopeptide repeat domain"/>
    <property type="match status" value="1"/>
</dbReference>
<comment type="caution">
    <text evidence="9">The sequence shown here is derived from an EMBL/GenBank/DDBJ whole genome shotgun (WGS) entry which is preliminary data.</text>
</comment>
<evidence type="ECO:0000259" key="6">
    <source>
        <dbReference type="Pfam" id="PF02668"/>
    </source>
</evidence>
<name>A0A4T0IS29_WALIC</name>
<dbReference type="InterPro" id="IPR019734">
    <property type="entry name" value="TPR_rpt"/>
</dbReference>
<keyword evidence="1" id="KW-0677">Repeat</keyword>
<dbReference type="InterPro" id="IPR003819">
    <property type="entry name" value="TauD/TfdA-like"/>
</dbReference>
<feature type="repeat" description="TPR" evidence="4">
    <location>
        <begin position="983"/>
        <end position="1016"/>
    </location>
</feature>
<feature type="compositionally biased region" description="Polar residues" evidence="5">
    <location>
        <begin position="217"/>
        <end position="226"/>
    </location>
</feature>
<feature type="domain" description="BBC1/AIM3 cysteine proteinase-fold" evidence="8">
    <location>
        <begin position="264"/>
        <end position="391"/>
    </location>
</feature>
<reference evidence="9 10" key="1">
    <citation type="submission" date="2019-03" db="EMBL/GenBank/DDBJ databases">
        <title>Sequencing 23 genomes of Wallemia ichthyophaga.</title>
        <authorList>
            <person name="Gostincar C."/>
        </authorList>
    </citation>
    <scope>NUCLEOTIDE SEQUENCE [LARGE SCALE GENOMIC DNA]</scope>
    <source>
        <strain evidence="9 10">EXF-6200</strain>
    </source>
</reference>
<evidence type="ECO:0000256" key="3">
    <source>
        <dbReference type="ARBA" id="ARBA00023002"/>
    </source>
</evidence>
<dbReference type="SMART" id="SM00028">
    <property type="entry name" value="TPR"/>
    <property type="match status" value="3"/>
</dbReference>
<dbReference type="SUPFAM" id="SSF51197">
    <property type="entry name" value="Clavaminate synthase-like"/>
    <property type="match status" value="1"/>
</dbReference>
<feature type="compositionally biased region" description="Basic and acidic residues" evidence="5">
    <location>
        <begin position="196"/>
        <end position="210"/>
    </location>
</feature>
<evidence type="ECO:0000256" key="2">
    <source>
        <dbReference type="ARBA" id="ARBA00022803"/>
    </source>
</evidence>
<evidence type="ECO:0000256" key="5">
    <source>
        <dbReference type="SAM" id="MobiDB-lite"/>
    </source>
</evidence>
<proteinExistence type="predicted"/>
<sequence length="1112" mass="127102">MEPAMQEDLNEDNDLAERRRNITERLAASGGIRPLVGGLPQQQSRSVPQHQEEASEPNEELSKGLKGDADEEETPESEAERRARIAKKLAMQGTIRPIFGGMESQEPTQSQTEPVVEDVEQPKLEVEEQHLETPRSADQPPPVPRQRPRSFLGRPSSTISPPKTPPPTSPPPDPPIAPPSRQLPKLEPPTSQQSTRHGEEDIDDEKHKSSGEFVRVPSQNLSVTTPKTERDSFEFVTPPKDRDIPSPRSGKSPTGPRPAGKHIYTHDELVQLSQSLGRKINEFTKAQYELSKNMPIADGTSIGFVTETLAFCNAASDPENWNFGHLIHSQNAQGIVKRLDDPRVGDILVLKHSEFKGRKAFGNYKSHFGANGPQVAFVAEYELKKGKVKFFNILFPDVVIAFRMTFIKRFLQITDRGIRLNDKHISWPIIRDADLEGLHPSTTQKTWATTDVPVDSKPLDARFDEQSQTLSVNWHDTPGLPKSSQYNLKTLSEAFSSRPWQTFPPHIPAAKPWSVKEFTNNSQHFDVAELYESPSMLLKALTQLHERGLIFINNVPTEDTTDAGCGLRRMAESLFGELRNTFYGQTWDVRALGGQSRNVAYTGLDLKYHMDLLYFESPPRFQFLHSLKALTKEKSPQGHSLFLDSYKAAEELSHQSQQLLRSVPIVYEYDNDNHHYIHSHPVLQEFGSNLQSVNYSPPFQSPHQPFIAELEPETQVKYLNALREWNNLLDRQDLNLETRLSEGDCVVFDNRRVLHARRAFDEQGGQDEIVRWLKGTYVDGDAIWDRWRVVKEITLPHEIDICRLMQMIPCEMFTKESFSCIQPLTYDDISSPSTINMSSAVQILTDYRKEGVRRSQETYNLSKQIYGTRHERSLGDEKWAFYEQFAIAALDVGDHNLAEELLLRLAEKFPLSPRVSVIEGMMLEAKREFGLAERLYNNLLEEDPTNVAIQKRMIVLTKLQYPKDLSKATDRLTTYLDTFYLDPEAWMELADIYTQQQSYQRALFAIEECLLMQPINPYYILKYAETQYTSGDFHEAYNSYLRVVELQDSFPRAWLGLKMCCRKLLKYPHNEQPEHLSRVDVLATKMSLDMYTSSSTHKVDDDTRKAVLKFVE</sequence>
<dbReference type="Pfam" id="PF22890">
    <property type="entry name" value="TPR_EMC2"/>
    <property type="match status" value="1"/>
</dbReference>
<accession>A0A4T0IS29</accession>
<dbReference type="InterPro" id="IPR011990">
    <property type="entry name" value="TPR-like_helical_dom_sf"/>
</dbReference>
<dbReference type="Pfam" id="PF25459">
    <property type="entry name" value="AIM3_BBC1_C"/>
    <property type="match status" value="1"/>
</dbReference>
<keyword evidence="2 4" id="KW-0802">TPR repeat</keyword>
<dbReference type="InterPro" id="IPR057402">
    <property type="entry name" value="AIM3_BBC1_C"/>
</dbReference>
<dbReference type="GO" id="GO:0016491">
    <property type="term" value="F:oxidoreductase activity"/>
    <property type="evidence" value="ECO:0007669"/>
    <property type="project" value="UniProtKB-KW"/>
</dbReference>
<feature type="compositionally biased region" description="Polar residues" evidence="5">
    <location>
        <begin position="40"/>
        <end position="49"/>
    </location>
</feature>
<dbReference type="InterPro" id="IPR042098">
    <property type="entry name" value="TauD-like_sf"/>
</dbReference>
<evidence type="ECO:0000259" key="7">
    <source>
        <dbReference type="Pfam" id="PF22890"/>
    </source>
</evidence>
<feature type="compositionally biased region" description="Pro residues" evidence="5">
    <location>
        <begin position="162"/>
        <end position="178"/>
    </location>
</feature>
<organism evidence="9 10">
    <name type="scientific">Wallemia ichthyophaga</name>
    <dbReference type="NCBI Taxonomy" id="245174"/>
    <lineage>
        <taxon>Eukaryota</taxon>
        <taxon>Fungi</taxon>
        <taxon>Dikarya</taxon>
        <taxon>Basidiomycota</taxon>
        <taxon>Wallemiomycotina</taxon>
        <taxon>Wallemiomycetes</taxon>
        <taxon>Wallemiales</taxon>
        <taxon>Wallemiaceae</taxon>
        <taxon>Wallemia</taxon>
    </lineage>
</organism>
<dbReference type="Gene3D" id="3.60.130.10">
    <property type="entry name" value="Clavaminate synthase-like"/>
    <property type="match status" value="1"/>
</dbReference>
<dbReference type="SUPFAM" id="SSF81901">
    <property type="entry name" value="HCP-like"/>
    <property type="match status" value="1"/>
</dbReference>
<feature type="compositionally biased region" description="Basic and acidic residues" evidence="5">
    <location>
        <begin position="227"/>
        <end position="245"/>
    </location>
</feature>
<feature type="compositionally biased region" description="Basic and acidic residues" evidence="5">
    <location>
        <begin position="120"/>
        <end position="135"/>
    </location>
</feature>
<evidence type="ECO:0000256" key="1">
    <source>
        <dbReference type="ARBA" id="ARBA00022737"/>
    </source>
</evidence>
<dbReference type="InterPro" id="IPR055217">
    <property type="entry name" value="TPR_EMC2"/>
</dbReference>
<dbReference type="InterPro" id="IPR039856">
    <property type="entry name" value="EMC2-like"/>
</dbReference>
<evidence type="ECO:0000259" key="8">
    <source>
        <dbReference type="Pfam" id="PF25459"/>
    </source>
</evidence>
<keyword evidence="3" id="KW-0560">Oxidoreductase</keyword>
<gene>
    <name evidence="9" type="ORF">E3P86_03154</name>
</gene>
<feature type="domain" description="EMC2 TPR-like" evidence="7">
    <location>
        <begin position="917"/>
        <end position="1027"/>
    </location>
</feature>
<dbReference type="PROSITE" id="PS50005">
    <property type="entry name" value="TPR"/>
    <property type="match status" value="1"/>
</dbReference>
<evidence type="ECO:0000256" key="4">
    <source>
        <dbReference type="PROSITE-ProRule" id="PRU00339"/>
    </source>
</evidence>
<feature type="domain" description="TauD/TfdA-like" evidence="6">
    <location>
        <begin position="522"/>
        <end position="777"/>
    </location>
</feature>